<protein>
    <submittedName>
        <fullName evidence="1">Uncharacterized protein</fullName>
    </submittedName>
</protein>
<organism evidence="1 2">
    <name type="scientific">Sphingomonas sanxanigenens DSM 19645 = NX02</name>
    <dbReference type="NCBI Taxonomy" id="1123269"/>
    <lineage>
        <taxon>Bacteria</taxon>
        <taxon>Pseudomonadati</taxon>
        <taxon>Pseudomonadota</taxon>
        <taxon>Alphaproteobacteria</taxon>
        <taxon>Sphingomonadales</taxon>
        <taxon>Sphingomonadaceae</taxon>
        <taxon>Sphingomonas</taxon>
    </lineage>
</organism>
<dbReference type="KEGG" id="ssan:NX02_09935"/>
<accession>W0AB44</accession>
<dbReference type="STRING" id="1123269.NX02_09935"/>
<sequence>MEENMSAYTKTFAETYTMRSRFWQALGEIGKAMANAYAFDADLDNRAAIKELAWDAMVHSLIEHHDFKPEEL</sequence>
<name>W0AB44_9SPHN</name>
<dbReference type="PATRIC" id="fig|1123269.5.peg.1931"/>
<reference evidence="1 2" key="1">
    <citation type="submission" date="2013-07" db="EMBL/GenBank/DDBJ databases">
        <title>Completed genome of Sphingomonas sanxanigenens NX02.</title>
        <authorList>
            <person name="Ma T."/>
            <person name="Huang H."/>
            <person name="Wu M."/>
            <person name="Li X."/>
            <person name="Li G."/>
        </authorList>
    </citation>
    <scope>NUCLEOTIDE SEQUENCE [LARGE SCALE GENOMIC DNA]</scope>
    <source>
        <strain evidence="1 2">NX02</strain>
    </source>
</reference>
<proteinExistence type="predicted"/>
<dbReference type="eggNOG" id="ENOG5032CI4">
    <property type="taxonomic scope" value="Bacteria"/>
</dbReference>
<dbReference type="Proteomes" id="UP000018851">
    <property type="component" value="Chromosome"/>
</dbReference>
<dbReference type="EMBL" id="CP006644">
    <property type="protein sequence ID" value="AHE53707.1"/>
    <property type="molecule type" value="Genomic_DNA"/>
</dbReference>
<gene>
    <name evidence="1" type="ORF">NX02_09935</name>
</gene>
<dbReference type="OrthoDB" id="7596476at2"/>
<evidence type="ECO:0000313" key="2">
    <source>
        <dbReference type="Proteomes" id="UP000018851"/>
    </source>
</evidence>
<dbReference type="AlphaFoldDB" id="W0AB44"/>
<dbReference type="HOGENOM" id="CLU_2720299_0_0_5"/>
<keyword evidence="2" id="KW-1185">Reference proteome</keyword>
<evidence type="ECO:0000313" key="1">
    <source>
        <dbReference type="EMBL" id="AHE53707.1"/>
    </source>
</evidence>